<dbReference type="PANTHER" id="PTHR36437">
    <property type="entry name" value="GLYOXALASE/BLEOMYCIN RESISTANCE PROTEIN/DIOXYGENASE"/>
    <property type="match status" value="1"/>
</dbReference>
<proteinExistence type="predicted"/>
<sequence length="127" mass="13943">MPSIPLFKVLVNDLDEAVSFYTGKLGMSLLEDERLDHYRWVLVGYPEQPGFGINLDLAITEEEKALVGGQAAGLPMFSIATDDCRGNYEAMLARGIEFEGPPQTQPWGTAVTLRDVAGNRVHMSQDA</sequence>
<comment type="caution">
    <text evidence="2">The sequence shown here is derived from an EMBL/GenBank/DDBJ whole genome shotgun (WGS) entry which is preliminary data.</text>
</comment>
<name>A0A147F1V6_MICTE</name>
<dbReference type="InterPro" id="IPR004360">
    <property type="entry name" value="Glyas_Fos-R_dOase_dom"/>
</dbReference>
<accession>A0A147F1V6</accession>
<dbReference type="RefSeq" id="WP_058622132.1">
    <property type="nucleotide sequence ID" value="NZ_LDRT01000002.1"/>
</dbReference>
<protein>
    <recommendedName>
        <fullName evidence="1">VOC domain-containing protein</fullName>
    </recommendedName>
</protein>
<feature type="domain" description="VOC" evidence="1">
    <location>
        <begin position="3"/>
        <end position="126"/>
    </location>
</feature>
<dbReference type="PANTHER" id="PTHR36437:SF2">
    <property type="entry name" value="GLYOXALASE_BLEOMYCIN RESISTANCE PROTEIN_DIOXYGENASE"/>
    <property type="match status" value="1"/>
</dbReference>
<evidence type="ECO:0000313" key="2">
    <source>
        <dbReference type="EMBL" id="KTR96754.1"/>
    </source>
</evidence>
<dbReference type="SUPFAM" id="SSF54593">
    <property type="entry name" value="Glyoxalase/Bleomycin resistance protein/Dihydroxybiphenyl dioxygenase"/>
    <property type="match status" value="1"/>
</dbReference>
<evidence type="ECO:0000313" key="3">
    <source>
        <dbReference type="Proteomes" id="UP000075025"/>
    </source>
</evidence>
<dbReference type="OrthoDB" id="9794917at2"/>
<dbReference type="Proteomes" id="UP000075025">
    <property type="component" value="Unassembled WGS sequence"/>
</dbReference>
<dbReference type="InterPro" id="IPR037523">
    <property type="entry name" value="VOC_core"/>
</dbReference>
<evidence type="ECO:0000259" key="1">
    <source>
        <dbReference type="PROSITE" id="PS51819"/>
    </source>
</evidence>
<dbReference type="EMBL" id="LDRT01000002">
    <property type="protein sequence ID" value="KTR96754.1"/>
    <property type="molecule type" value="Genomic_DNA"/>
</dbReference>
<dbReference type="PROSITE" id="PS51819">
    <property type="entry name" value="VOC"/>
    <property type="match status" value="1"/>
</dbReference>
<gene>
    <name evidence="2" type="ORF">NS220_00340</name>
</gene>
<organism evidence="2 3">
    <name type="scientific">Microbacterium testaceum</name>
    <name type="common">Aureobacterium testaceum</name>
    <name type="synonym">Brevibacterium testaceum</name>
    <dbReference type="NCBI Taxonomy" id="2033"/>
    <lineage>
        <taxon>Bacteria</taxon>
        <taxon>Bacillati</taxon>
        <taxon>Actinomycetota</taxon>
        <taxon>Actinomycetes</taxon>
        <taxon>Micrococcales</taxon>
        <taxon>Microbacteriaceae</taxon>
        <taxon>Microbacterium</taxon>
    </lineage>
</organism>
<dbReference type="AlphaFoldDB" id="A0A147F1V6"/>
<dbReference type="PATRIC" id="fig|2033.6.peg.1471"/>
<dbReference type="InterPro" id="IPR029068">
    <property type="entry name" value="Glyas_Bleomycin-R_OHBP_Dase"/>
</dbReference>
<dbReference type="Gene3D" id="3.10.180.10">
    <property type="entry name" value="2,3-Dihydroxybiphenyl 1,2-Dioxygenase, domain 1"/>
    <property type="match status" value="1"/>
</dbReference>
<reference evidence="2 3" key="1">
    <citation type="journal article" date="2016" name="Front. Microbiol.">
        <title>Genomic Resource of Rice Seed Associated Bacteria.</title>
        <authorList>
            <person name="Midha S."/>
            <person name="Bansal K."/>
            <person name="Sharma S."/>
            <person name="Kumar N."/>
            <person name="Patil P.P."/>
            <person name="Chaudhry V."/>
            <person name="Patil P.B."/>
        </authorList>
    </citation>
    <scope>NUCLEOTIDE SEQUENCE [LARGE SCALE GENOMIC DNA]</scope>
    <source>
        <strain evidence="2 3">NS220</strain>
    </source>
</reference>
<dbReference type="Pfam" id="PF00903">
    <property type="entry name" value="Glyoxalase"/>
    <property type="match status" value="1"/>
</dbReference>